<organism evidence="2 3">
    <name type="scientific">Triparma retinervis</name>
    <dbReference type="NCBI Taxonomy" id="2557542"/>
    <lineage>
        <taxon>Eukaryota</taxon>
        <taxon>Sar</taxon>
        <taxon>Stramenopiles</taxon>
        <taxon>Ochrophyta</taxon>
        <taxon>Bolidophyceae</taxon>
        <taxon>Parmales</taxon>
        <taxon>Triparmaceae</taxon>
        <taxon>Triparma</taxon>
    </lineage>
</organism>
<evidence type="ECO:0000313" key="3">
    <source>
        <dbReference type="Proteomes" id="UP001165082"/>
    </source>
</evidence>
<dbReference type="Gene3D" id="1.10.3450.30">
    <property type="match status" value="1"/>
</dbReference>
<dbReference type="EMBL" id="BRXZ01002318">
    <property type="protein sequence ID" value="GMH59737.1"/>
    <property type="molecule type" value="Genomic_DNA"/>
</dbReference>
<reference evidence="2" key="1">
    <citation type="submission" date="2022-07" db="EMBL/GenBank/DDBJ databases">
        <title>Genome analysis of Parmales, a sister group of diatoms, reveals the evolutionary specialization of diatoms from phago-mixotrophs to photoautotrophs.</title>
        <authorList>
            <person name="Ban H."/>
            <person name="Sato S."/>
            <person name="Yoshikawa S."/>
            <person name="Kazumasa Y."/>
            <person name="Nakamura Y."/>
            <person name="Ichinomiya M."/>
            <person name="Saitoh K."/>
            <person name="Sato N."/>
            <person name="Blanc-Mathieu R."/>
            <person name="Endo H."/>
            <person name="Kuwata A."/>
            <person name="Ogata H."/>
        </authorList>
    </citation>
    <scope>NUCLEOTIDE SEQUENCE</scope>
</reference>
<keyword evidence="3" id="KW-1185">Reference proteome</keyword>
<name>A0A9W6ZYN1_9STRA</name>
<proteinExistence type="predicted"/>
<dbReference type="OrthoDB" id="10456563at2759"/>
<dbReference type="AlphaFoldDB" id="A0A9W6ZYN1"/>
<dbReference type="Proteomes" id="UP001165082">
    <property type="component" value="Unassembled WGS sequence"/>
</dbReference>
<feature type="region of interest" description="Disordered" evidence="1">
    <location>
        <begin position="566"/>
        <end position="599"/>
    </location>
</feature>
<protein>
    <submittedName>
        <fullName evidence="2">Uncharacterized protein</fullName>
    </submittedName>
</protein>
<evidence type="ECO:0000313" key="2">
    <source>
        <dbReference type="EMBL" id="GMH59737.1"/>
    </source>
</evidence>
<feature type="region of interest" description="Disordered" evidence="1">
    <location>
        <begin position="237"/>
        <end position="304"/>
    </location>
</feature>
<comment type="caution">
    <text evidence="2">The sequence shown here is derived from an EMBL/GenBank/DDBJ whole genome shotgun (WGS) entry which is preliminary data.</text>
</comment>
<feature type="compositionally biased region" description="Low complexity" evidence="1">
    <location>
        <begin position="237"/>
        <end position="254"/>
    </location>
</feature>
<dbReference type="SUPFAM" id="SSF158548">
    <property type="entry name" value="FLJ32549 domain-like"/>
    <property type="match status" value="1"/>
</dbReference>
<accession>A0A9W6ZYN1</accession>
<evidence type="ECO:0000256" key="1">
    <source>
        <dbReference type="SAM" id="MobiDB-lite"/>
    </source>
</evidence>
<dbReference type="InterPro" id="IPR038060">
    <property type="entry name" value="C12orf66-like_central_sf"/>
</dbReference>
<gene>
    <name evidence="2" type="ORF">TrRE_jg4389</name>
</gene>
<sequence>MLLSFTKDLLLPSDSHIPSPDPSLDFQATLEDETSSDFLTKLQHVERQYQLFGHLVQPRCVTEYEQLLNIDTSITAADKSFHTFVRVRCCLMSLHADLCSRAATPPRDKVDYFYAMRDKLRVLVESTNFEGLRFSLLLSFACFEVNILYLLLELNRHVDDCMFLEATLAHVELRQTFTELWDFLRSISSLPDSSDPPLNEIFLWYKSVYERTAMKMSIVFDLMTPWEQEFAPQPTPASRSVSYSSAASHNISSSTPTSANPRPAPHTRSATTSSIGFSPAADASSIDDRDLEPPPTATPAIPRFSILPSELPPHCISYIKNQVAKQNRQEGSKAGQSAPVIECSVSEPDEYAKERQRLLRLEMSRLEMPNLIPPLNSTSTDMSALTNNNSGDQTMPNISLADSSFSNFSSTSLNTPASALRTDNEMTKSSNDTTFHTANSSDNTFSPLFQLQHEGTTNTPPFPPNSQTRDVASLLTPLTNVSSPMNHVCYYTHYFIKKVSPKFYVAVVLEEENDKLRSIARRALRRDTLKAETIAASRKVVESFVSNTMSNASVWGRVNFSELGGGAEEGAEDAGGEGGDQGDAKSGADEDEDEEGGAGGGGGLLGYLFGGWFRRKAAEQYFLEGLTA</sequence>